<feature type="domain" description="Bacterial Ig-like" evidence="2">
    <location>
        <begin position="1936"/>
        <end position="2035"/>
    </location>
</feature>
<gene>
    <name evidence="3" type="ORF">SAMN02745132_04221</name>
</gene>
<dbReference type="InterPro" id="IPR044016">
    <property type="entry name" value="Big_13"/>
</dbReference>
<dbReference type="EMBL" id="FUXU01000094">
    <property type="protein sequence ID" value="SKA67571.1"/>
    <property type="molecule type" value="Genomic_DNA"/>
</dbReference>
<feature type="domain" description="Bacterial Ig-like" evidence="2">
    <location>
        <begin position="1165"/>
        <end position="1258"/>
    </location>
</feature>
<feature type="domain" description="Bacterial Ig-like" evidence="2">
    <location>
        <begin position="224"/>
        <end position="320"/>
    </location>
</feature>
<dbReference type="NCBIfam" id="NF033510">
    <property type="entry name" value="Ca_tandemer"/>
    <property type="match status" value="15"/>
</dbReference>
<reference evidence="4" key="1">
    <citation type="submission" date="2017-02" db="EMBL/GenBank/DDBJ databases">
        <authorList>
            <person name="Varghese N."/>
            <person name="Submissions S."/>
        </authorList>
    </citation>
    <scope>NUCLEOTIDE SEQUENCE [LARGE SCALE GENOMIC DNA]</scope>
    <source>
        <strain evidence="4">DSM 22720</strain>
    </source>
</reference>
<feature type="domain" description="Bacterial Ig-like" evidence="2">
    <location>
        <begin position="122"/>
        <end position="220"/>
    </location>
</feature>
<evidence type="ECO:0000313" key="3">
    <source>
        <dbReference type="EMBL" id="SKA67571.1"/>
    </source>
</evidence>
<feature type="compositionally biased region" description="Low complexity" evidence="1">
    <location>
        <begin position="546"/>
        <end position="558"/>
    </location>
</feature>
<dbReference type="Proteomes" id="UP000190162">
    <property type="component" value="Unassembled WGS sequence"/>
</dbReference>
<feature type="region of interest" description="Disordered" evidence="1">
    <location>
        <begin position="755"/>
        <end position="775"/>
    </location>
</feature>
<proteinExistence type="predicted"/>
<sequence length="2466" mass="258692">REGTFHMDTVLPTVVYSGLSAATDTGSSDTDGITKDPRPVFTGTVSESATVTVVLTDSDGTRFEYTTGAAVSGAWTIPATGNLPQGHYDVSVSATDKAGNTGPAVAGSIDIDFTVVGGGADTFGLTESSDSGTKGDQVTKDTDLSISGTVEAGTRVNIASLRNSDGTSVDISAVGSVVSNAQGRWELTLPLLGEGTYTYTVHYVDLAGNVKDVENTLEVDRTINITARFASETGHSDDVIFTNDVTPEFTGSGALGDRVSVILTGPNGFNTELSTTLSSSVWSLNSSGLTTDGTYSWVVTAQDAAGNTQAPIRGSFVLDTTDPVLISVGVESSSDTGLSDSDGVTRDTSPNFLIQGETGAKAVLQLWSGNSAVGQAKWTSSELVITNSGVLNLAYPEASPLEDGRYVWRVTLTDIAGNVTESEVQTLVIDTVAPTISDIDLETDSGSNTDDWITNDNTPLFSGRAEAGTQVTMILTRNGVEQGVTPTSVQVGNDGTFSYQLVNTLNDGSYEVKFVVTDVAGNTKESSISNLEIDTAAPPLTGVRLSEGSDSGISSSDSVTKDKTPQFEGNSEAGATISLVLSRGDNQLGPWTTVVSNVDGSWTLSVDNEIEDGEYSWRITATDIAGNVSAAATGEITVDTQVSQFDVRLSDRDDTGFENNDNITNKTSVSLTGNGENNSKVSLVSLAKNGTVIDVSSIAAVNVANGIWSLSLPALNLGDGEYSYTVKLVDTAGNSLVRSGSVTLDTAQPILTAALDSDSDSGTSNDGITNDKTPTFVGTVSEQSRIVLKLYDGDVQVGETYGPVMSNASWSISVGSELADGNYTWEIIAEDIAGNQSSQRGDVVVDTVAPSIVFGLDADSDTGTSQSDNITKDRQLEFKGSVSGEGSRQVELRFEFYRVGAEKDPVLVKQVSGGSDFTFDVVAPVDGSYQWKLIAIDAAGNQTQKAGNVVVDTVVDAFSQSTGLDPDSDSGTSDSDSISNDRTPTFTGATEPHARVTLTMVLSNNEVVNIATTAGENGSFILTVPEGQALQVDGDYSWTLTAQDTAGNLLVKAGQYTLDTHAPVVTYDLAGDTGNSDDWITKNTSLEVSGTSDTTSNVEVTLKAGQSVINQQSIVPSNGRWVYEYANELTDGTYTVIVTSTDAAGNTFQSEKSLVIDTQLLNTFKLYNDTGSSDSDNITNADNLEFRGQTDSDATVTLSVLSADNVELYSYNPTVSSSTGQWSFTIPVVLPEGSYKFSVSATDVAGNTQVKEVNVEVDRTPPPLAAITLDSDDDTGVKGDWITKDTQVSINGLTVNGAKVTILISGQPEPVSVIAGPDGRFSVELPDLSFGNYQLTITATDVAGNSFQVEQHLTITPDSLPFVYGLDSDSDSGIKNDNVTNVTSPTLSGTATPGYTVEATLGGVTYRAVAGITGAWSINIGATLTEGPQRVNFVVKDASGNVVPPAVDYTFIVDTSVLTSFSLDGDSDSGEKGDFITNAQNIYLQGVSEPGARIVIKDKSTSEVVTELTAVDGGWGYLFSGLSEGLHTFIVELRDPAGNENTQEVSITVDRTAPTLTVNIDDRSDVGKIVSNEISHEFSGTAVGADSVTITINGVQYNVEIQSNGTWSKSFDLHEGFNNFTVTAADVAGNITTTQGIVVIKTSINFLMNLENDNGLYLSDKIISGHEIRLGGSGGVGDNIRLVLTGLSGAAEEVRVVVGASGLWSASFDNLSDSTYSVVAHVTDDAGNSLERVLNDIVVDNVYTSFSASLVDEAGIASDNNINYGQPNFSGSGEAGAKIYVTIGERQFEAAVASDGRWEFRFPVTLSDGGHVATIYSKDLAGNTSESVTVNFAIDTGVPTVTYDITGVVDNDGVQYVNGSQEDLIFNGTTSEAGKVILEINNQKFEQVLSGAGNWSLNVGHIVEQEHAYTLTFEDIAGNKSVQTGSVTIDRTIKTFVDLSAGSDSGAVNYDNVTNIKSMTFNFASQGYSTDSGVIASVQVTGPGGFSQSYQNISTSSSWTMPAALESDGDYSFSWSFVDPAGNTANRGVNVRLDTTIDALDVNDLSIEGKVFDPNDGKVVINSSLVSMNLVDHGYYSVDITANGTNYNAMRSSGGWLFPGVALSDGINNFTITAYDSAGNRTTFSDRIEVKKGFDVLTLNIDEHDVENLSNVMDVLSNNKNGQVVLAGNIDAGSSYTILVNGKKTVSQSVGDGTSWNSTLTLEEGSNRIVINFTDIAGNEKTVTFNAVIDTIAPIITVDGIQGDGYQVIDDTSYIKGSTVNLNGRIEVGSSIVAVLLNGQAATFTKGDATLGEWNITVQGLVEGDNTIVIKVQDAAGNTEDRSITIDRDLSVELLSGVLVDTNNDNLVNSIAFSGQVEIGASVTVEITSEATGQITKLNASVNENGNWTAATDGLADGRYNWIMKATDAAGNSKATDSQGVFTLDTEAPLLTASLTDADNDGVVNSAPVFSGTVEVGSTVVVELTN</sequence>
<feature type="domain" description="Bacterial Ig-like" evidence="2">
    <location>
        <begin position="1364"/>
        <end position="1455"/>
    </location>
</feature>
<dbReference type="InterPro" id="IPR013783">
    <property type="entry name" value="Ig-like_fold"/>
</dbReference>
<organism evidence="3 4">
    <name type="scientific">Enterovibrio nigricans DSM 22720</name>
    <dbReference type="NCBI Taxonomy" id="1121868"/>
    <lineage>
        <taxon>Bacteria</taxon>
        <taxon>Pseudomonadati</taxon>
        <taxon>Pseudomonadota</taxon>
        <taxon>Gammaproteobacteria</taxon>
        <taxon>Vibrionales</taxon>
        <taxon>Vibrionaceae</taxon>
        <taxon>Enterovibrio</taxon>
    </lineage>
</organism>
<feature type="domain" description="Bacterial Ig-like" evidence="2">
    <location>
        <begin position="1062"/>
        <end position="1158"/>
    </location>
</feature>
<dbReference type="Pfam" id="PF19077">
    <property type="entry name" value="Big_13"/>
    <property type="match status" value="20"/>
</dbReference>
<feature type="domain" description="Bacterial Ig-like" evidence="2">
    <location>
        <begin position="962"/>
        <end position="1060"/>
    </location>
</feature>
<feature type="domain" description="Bacterial Ig-like" evidence="2">
    <location>
        <begin position="642"/>
        <end position="746"/>
    </location>
</feature>
<feature type="domain" description="Bacterial Ig-like" evidence="2">
    <location>
        <begin position="18"/>
        <end position="112"/>
    </location>
</feature>
<feature type="region of interest" description="Disordered" evidence="1">
    <location>
        <begin position="539"/>
        <end position="570"/>
    </location>
</feature>
<feature type="domain" description="Bacterial Ig-like" evidence="2">
    <location>
        <begin position="852"/>
        <end position="953"/>
    </location>
</feature>
<feature type="domain" description="Bacterial Ig-like" evidence="2">
    <location>
        <begin position="1648"/>
        <end position="1740"/>
    </location>
</feature>
<feature type="domain" description="Bacterial Ig-like" evidence="2">
    <location>
        <begin position="2343"/>
        <end position="2426"/>
    </location>
</feature>
<name>A0A1T4VST4_9GAMM</name>
<feature type="non-terminal residue" evidence="3">
    <location>
        <position position="1"/>
    </location>
</feature>
<feature type="domain" description="Bacterial Ig-like" evidence="2">
    <location>
        <begin position="434"/>
        <end position="535"/>
    </location>
</feature>
<keyword evidence="4" id="KW-1185">Reference proteome</keyword>
<feature type="domain" description="Bacterial Ig-like" evidence="2">
    <location>
        <begin position="1752"/>
        <end position="1836"/>
    </location>
</feature>
<feature type="domain" description="Bacterial Ig-like" evidence="2">
    <location>
        <begin position="751"/>
        <end position="847"/>
    </location>
</feature>
<feature type="compositionally biased region" description="Low complexity" evidence="1">
    <location>
        <begin position="969"/>
        <end position="981"/>
    </location>
</feature>
<feature type="region of interest" description="Disordered" evidence="1">
    <location>
        <begin position="961"/>
        <end position="990"/>
    </location>
</feature>
<feature type="non-terminal residue" evidence="3">
    <location>
        <position position="2466"/>
    </location>
</feature>
<evidence type="ECO:0000259" key="2">
    <source>
        <dbReference type="Pfam" id="PF19077"/>
    </source>
</evidence>
<feature type="domain" description="Bacterial Ig-like" evidence="2">
    <location>
        <begin position="542"/>
        <end position="640"/>
    </location>
</feature>
<evidence type="ECO:0000256" key="1">
    <source>
        <dbReference type="SAM" id="MobiDB-lite"/>
    </source>
</evidence>
<feature type="domain" description="Bacterial Ig-like" evidence="2">
    <location>
        <begin position="1554"/>
        <end position="1638"/>
    </location>
</feature>
<accession>A0A1T4VST4</accession>
<feature type="domain" description="Bacterial Ig-like" evidence="2">
    <location>
        <begin position="1461"/>
        <end position="1550"/>
    </location>
</feature>
<evidence type="ECO:0000313" key="4">
    <source>
        <dbReference type="Proteomes" id="UP000190162"/>
    </source>
</evidence>
<feature type="domain" description="Bacterial Ig-like" evidence="2">
    <location>
        <begin position="328"/>
        <end position="431"/>
    </location>
</feature>
<protein>
    <submittedName>
        <fullName evidence="3">Ig-like domain (Group 3)</fullName>
    </submittedName>
</protein>
<feature type="domain" description="Bacterial Ig-like" evidence="2">
    <location>
        <begin position="1266"/>
        <end position="1356"/>
    </location>
</feature>
<dbReference type="Gene3D" id="2.60.40.10">
    <property type="entry name" value="Immunoglobulins"/>
    <property type="match status" value="24"/>
</dbReference>